<dbReference type="SUPFAM" id="SSF56059">
    <property type="entry name" value="Glutathione synthetase ATP-binding domain-like"/>
    <property type="match status" value="1"/>
</dbReference>
<evidence type="ECO:0000313" key="7">
    <source>
        <dbReference type="EMBL" id="CAD8539751.1"/>
    </source>
</evidence>
<evidence type="ECO:0000256" key="3">
    <source>
        <dbReference type="ARBA" id="ARBA00022840"/>
    </source>
</evidence>
<evidence type="ECO:0000256" key="1">
    <source>
        <dbReference type="ARBA" id="ARBA00022598"/>
    </source>
</evidence>
<protein>
    <recommendedName>
        <fullName evidence="4">Tubulin--tyrosine ligase-like protein 5</fullName>
    </recommendedName>
</protein>
<dbReference type="PANTHER" id="PTHR12241">
    <property type="entry name" value="TUBULIN POLYGLUTAMYLASE"/>
    <property type="match status" value="1"/>
</dbReference>
<evidence type="ECO:0000256" key="4">
    <source>
        <dbReference type="ARBA" id="ARBA00041448"/>
    </source>
</evidence>
<keyword evidence="3" id="KW-0067">ATP-binding</keyword>
<evidence type="ECO:0000256" key="6">
    <source>
        <dbReference type="SAM" id="MobiDB-lite"/>
    </source>
</evidence>
<feature type="region of interest" description="Disordered" evidence="6">
    <location>
        <begin position="363"/>
        <end position="396"/>
    </location>
</feature>
<dbReference type="GO" id="GO:0015631">
    <property type="term" value="F:tubulin binding"/>
    <property type="evidence" value="ECO:0007669"/>
    <property type="project" value="TreeGrafter"/>
</dbReference>
<organism evidence="7">
    <name type="scientific">Calcidiscus leptoporus</name>
    <dbReference type="NCBI Taxonomy" id="127549"/>
    <lineage>
        <taxon>Eukaryota</taxon>
        <taxon>Haptista</taxon>
        <taxon>Haptophyta</taxon>
        <taxon>Prymnesiophyceae</taxon>
        <taxon>Coccolithales</taxon>
        <taxon>Calcidiscaceae</taxon>
        <taxon>Calcidiscus</taxon>
    </lineage>
</organism>
<dbReference type="GO" id="GO:0005524">
    <property type="term" value="F:ATP binding"/>
    <property type="evidence" value="ECO:0007669"/>
    <property type="project" value="UniProtKB-KW"/>
</dbReference>
<accession>A0A7S0J377</accession>
<dbReference type="PROSITE" id="PS51221">
    <property type="entry name" value="TTL"/>
    <property type="match status" value="1"/>
</dbReference>
<dbReference type="EMBL" id="HBER01029968">
    <property type="protein sequence ID" value="CAD8539751.1"/>
    <property type="molecule type" value="Transcribed_RNA"/>
</dbReference>
<feature type="compositionally biased region" description="Low complexity" evidence="6">
    <location>
        <begin position="363"/>
        <end position="380"/>
    </location>
</feature>
<dbReference type="GO" id="GO:0070740">
    <property type="term" value="F:tubulin-glutamic acid ligase activity"/>
    <property type="evidence" value="ECO:0007669"/>
    <property type="project" value="TreeGrafter"/>
</dbReference>
<gene>
    <name evidence="7" type="ORF">CLEP1334_LOCUS15034</name>
</gene>
<dbReference type="GO" id="GO:0000226">
    <property type="term" value="P:microtubule cytoskeleton organization"/>
    <property type="evidence" value="ECO:0007669"/>
    <property type="project" value="TreeGrafter"/>
</dbReference>
<dbReference type="Gene3D" id="3.30.470.20">
    <property type="entry name" value="ATP-grasp fold, B domain"/>
    <property type="match status" value="1"/>
</dbReference>
<dbReference type="GO" id="GO:0036064">
    <property type="term" value="C:ciliary basal body"/>
    <property type="evidence" value="ECO:0007669"/>
    <property type="project" value="TreeGrafter"/>
</dbReference>
<evidence type="ECO:0000256" key="2">
    <source>
        <dbReference type="ARBA" id="ARBA00022741"/>
    </source>
</evidence>
<keyword evidence="2" id="KW-0547">Nucleotide-binding</keyword>
<name>A0A7S0J377_9EUKA</name>
<dbReference type="Pfam" id="PF03133">
    <property type="entry name" value="TTL"/>
    <property type="match status" value="2"/>
</dbReference>
<dbReference type="PANTHER" id="PTHR12241:SF145">
    <property type="entry name" value="TUBULIN POLYGLUTAMYLASE TTLL5"/>
    <property type="match status" value="1"/>
</dbReference>
<comment type="catalytic activity">
    <reaction evidence="5">
        <text>L-glutamyl-[protein] + L-glutamate + ATP = gamma-L-glutamyl-L-glutamyl-[protein] + ADP + phosphate + H(+)</text>
        <dbReference type="Rhea" id="RHEA:60144"/>
        <dbReference type="Rhea" id="RHEA-COMP:10208"/>
        <dbReference type="Rhea" id="RHEA-COMP:15517"/>
        <dbReference type="ChEBI" id="CHEBI:15378"/>
        <dbReference type="ChEBI" id="CHEBI:29973"/>
        <dbReference type="ChEBI" id="CHEBI:29985"/>
        <dbReference type="ChEBI" id="CHEBI:30616"/>
        <dbReference type="ChEBI" id="CHEBI:43474"/>
        <dbReference type="ChEBI" id="CHEBI:143622"/>
        <dbReference type="ChEBI" id="CHEBI:456216"/>
    </reaction>
    <physiologicalReaction direction="left-to-right" evidence="5">
        <dbReference type="Rhea" id="RHEA:60145"/>
    </physiologicalReaction>
</comment>
<proteinExistence type="predicted"/>
<sequence>MWRRVRASALLVLPLVFLPLAFVLIRYTAPQQSSLRLRSHGLYNHALPTTAAAPTNGASEGMQAPPNATAAGLAVGAATQTPTRAALQPVAAELRFTAASISCAGATGSPAVRRLLSLSLYAHGCAPGATIRPCLYDGYTFFARLHGRKPLKWNAAPRIYRILARRAGYVVCGASASLEHAATLIVPSWAIDLRMELAPWQRVNRLWGINAVAKKVELLRTLDTHFGANGCPFVPTTYAWAQLHSLPNWQAVVRAQGRWMVKSSKHRGEGVKLLTAEQVIELSRTSSPSALSTTVVQQYVSSPYLVGGHKFTLRLYSVITSAEPLRVYLHRNGFALFASEAYAADGTARLSVMTNAALNQKASHASSASANSGANSTSFARGGHNDGNGAAEAGSKEQVAAGAEAAAASRLELKLPPEAPRWELAKLLAFVGEMRTGRAADVWRSLQRLVLHTWVAARGALVSAMQRSLKEHSVAGSHQFAATFELIGFDVLLDENLKPWLLELNASPSLKVEAPDSSDAVVKDAMLEDMLSLVDAIPDTALPPEAALAFLADANSADSSNGELGACWRRWRIGGCASCPAEDELVHLWRAAAERRRAGGFDALWPSRDPEWRQLARNGGRIDELLLAWLDAPSKCGVAESTPQCVTEWWNALLCPSKSANAT</sequence>
<reference evidence="7" key="1">
    <citation type="submission" date="2021-01" db="EMBL/GenBank/DDBJ databases">
        <authorList>
            <person name="Corre E."/>
            <person name="Pelletier E."/>
            <person name="Niang G."/>
            <person name="Scheremetjew M."/>
            <person name="Finn R."/>
            <person name="Kale V."/>
            <person name="Holt S."/>
            <person name="Cochrane G."/>
            <person name="Meng A."/>
            <person name="Brown T."/>
            <person name="Cohen L."/>
        </authorList>
    </citation>
    <scope>NUCLEOTIDE SEQUENCE</scope>
    <source>
        <strain evidence="7">RCC1130</strain>
    </source>
</reference>
<dbReference type="InterPro" id="IPR004344">
    <property type="entry name" value="TTL/TTLL_fam"/>
</dbReference>
<dbReference type="AlphaFoldDB" id="A0A7S0J377"/>
<keyword evidence="1" id="KW-0436">Ligase</keyword>
<evidence type="ECO:0000256" key="5">
    <source>
        <dbReference type="ARBA" id="ARBA00049274"/>
    </source>
</evidence>